<name>F2USP1_SALR5</name>
<proteinExistence type="inferred from homology"/>
<keyword evidence="2" id="KW-1015">Disulfide bond</keyword>
<dbReference type="KEGG" id="sre:PTSG_11189"/>
<sequence length="88" mass="10094">MSSKHCETVKEEYDKCFNMWLTAFLKDPSAAQSSDTTTQKTESGIEEHFTPCKELFDAYQACLEDVLKDQGLTRDDLHLNDDKDGRNQ</sequence>
<organism evidence="4">
    <name type="scientific">Salpingoeca rosetta (strain ATCC 50818 / BSB-021)</name>
    <dbReference type="NCBI Taxonomy" id="946362"/>
    <lineage>
        <taxon>Eukaryota</taxon>
        <taxon>Choanoflagellata</taxon>
        <taxon>Craspedida</taxon>
        <taxon>Salpingoecidae</taxon>
        <taxon>Salpingoeca</taxon>
    </lineage>
</organism>
<protein>
    <recommendedName>
        <fullName evidence="5">TP53 regulated inhibitor of apoptosis 1</fullName>
    </recommendedName>
</protein>
<accession>F2USP1</accession>
<keyword evidence="4" id="KW-1185">Reference proteome</keyword>
<dbReference type="Proteomes" id="UP000007799">
    <property type="component" value="Unassembled WGS sequence"/>
</dbReference>
<dbReference type="InterPro" id="IPR007918">
    <property type="entry name" value="MDM35_apoptosis"/>
</dbReference>
<evidence type="ECO:0000256" key="2">
    <source>
        <dbReference type="ARBA" id="ARBA00023157"/>
    </source>
</evidence>
<reference evidence="3" key="1">
    <citation type="submission" date="2009-08" db="EMBL/GenBank/DDBJ databases">
        <title>Annotation of Salpingoeca rosetta.</title>
        <authorList>
            <consortium name="The Broad Institute Genome Sequencing Platform"/>
            <person name="Russ C."/>
            <person name="Cuomo C."/>
            <person name="Burger G."/>
            <person name="Gray M.W."/>
            <person name="Holland P.W.H."/>
            <person name="King N."/>
            <person name="Lang F.B.F."/>
            <person name="Roger A.J."/>
            <person name="Ruiz-Trillo I."/>
            <person name="Young S.K."/>
            <person name="Zeng Q."/>
            <person name="Gargeya S."/>
            <person name="Alvarado L."/>
            <person name="Berlin A."/>
            <person name="Chapman S.B."/>
            <person name="Chen Z."/>
            <person name="Freedman E."/>
            <person name="Gellesch M."/>
            <person name="Goldberg J."/>
            <person name="Griggs A."/>
            <person name="Gujja S."/>
            <person name="Heilman E."/>
            <person name="Heiman D."/>
            <person name="Howarth C."/>
            <person name="Mehta T."/>
            <person name="Neiman D."/>
            <person name="Pearson M."/>
            <person name="Roberts A."/>
            <person name="Saif S."/>
            <person name="Shea T."/>
            <person name="Shenoy N."/>
            <person name="Sisk P."/>
            <person name="Stolte C."/>
            <person name="Sykes S."/>
            <person name="White J."/>
            <person name="Yandava C."/>
            <person name="Haas B."/>
            <person name="Nusbaum C."/>
            <person name="Birren B."/>
        </authorList>
    </citation>
    <scope>NUCLEOTIDE SEQUENCE [LARGE SCALE GENOMIC DNA]</scope>
    <source>
        <strain evidence="3">ATCC 50818</strain>
    </source>
</reference>
<dbReference type="InParanoid" id="F2USP1"/>
<dbReference type="EMBL" id="GL832995">
    <property type="protein sequence ID" value="EGD81150.1"/>
    <property type="molecule type" value="Genomic_DNA"/>
</dbReference>
<comment type="similarity">
    <text evidence="1">Belongs to the TRIAP1/MDM35 family.</text>
</comment>
<dbReference type="OrthoDB" id="19091at2759"/>
<evidence type="ECO:0000256" key="1">
    <source>
        <dbReference type="ARBA" id="ARBA00006196"/>
    </source>
</evidence>
<dbReference type="AlphaFoldDB" id="F2USP1"/>
<evidence type="ECO:0008006" key="5">
    <source>
        <dbReference type="Google" id="ProtNLM"/>
    </source>
</evidence>
<dbReference type="RefSeq" id="XP_004987835.1">
    <property type="nucleotide sequence ID" value="XM_004987778.1"/>
</dbReference>
<gene>
    <name evidence="3" type="ORF">PTSG_11189</name>
</gene>
<evidence type="ECO:0000313" key="4">
    <source>
        <dbReference type="Proteomes" id="UP000007799"/>
    </source>
</evidence>
<evidence type="ECO:0000313" key="3">
    <source>
        <dbReference type="EMBL" id="EGD81150.1"/>
    </source>
</evidence>
<dbReference type="GeneID" id="16068357"/>
<dbReference type="Pfam" id="PF05254">
    <property type="entry name" value="UPF0203"/>
    <property type="match status" value="1"/>
</dbReference>